<evidence type="ECO:0000259" key="1">
    <source>
        <dbReference type="Pfam" id="PF01408"/>
    </source>
</evidence>
<dbReference type="Gene3D" id="3.40.50.720">
    <property type="entry name" value="NAD(P)-binding Rossmann-like Domain"/>
    <property type="match status" value="1"/>
</dbReference>
<dbReference type="PANTHER" id="PTHR43377">
    <property type="entry name" value="BILIVERDIN REDUCTASE A"/>
    <property type="match status" value="1"/>
</dbReference>
<dbReference type="Pfam" id="PF01408">
    <property type="entry name" value="GFO_IDH_MocA"/>
    <property type="match status" value="1"/>
</dbReference>
<sequence length="374" mass="41964">MKDAAVPFRVVLVGCGKAGQRFLRALRYGACAERYLVTGLVDPMVDRLESVKGEANAYTDLATALEAERPDVAVVCVNEEFHWEALRKVLACRSIRHVVCEKPLTKDMAELQALGPAVWEKPVSVNFCERYSYIMDDYRDWLREHDAEVSRIEFFWGKYRVRDPRPTMGVLSELSHPLDLARVLLASPASELLELSAASSTFSDFSVTGLPAADDVSVTGSIDGVLVSGKSSFLWDERKRRIVVYACQKESGNTWQVVLNFDAPRWDDDSMVVYEINPCGGERQKVAEKRYRSSDLDPQVRHINKLYRYLLEVADTLAERGRSPRFADAADARWAQVALDEVASLAGDENTRGRYAALFGPEVSLTERKIEAEA</sequence>
<dbReference type="RefSeq" id="WP_116348104.1">
    <property type="nucleotide sequence ID" value="NZ_NFZW01000015.1"/>
</dbReference>
<dbReference type="Proteomes" id="UP000256763">
    <property type="component" value="Unassembled WGS sequence"/>
</dbReference>
<gene>
    <name evidence="2" type="ORF">CAL65_14605</name>
</gene>
<name>A0A3E0WQX3_9GAMM</name>
<dbReference type="InterPro" id="IPR051450">
    <property type="entry name" value="Gfo/Idh/MocA_Oxidoreductases"/>
</dbReference>
<reference evidence="3" key="1">
    <citation type="submission" date="2017-05" db="EMBL/GenBank/DDBJ databases">
        <authorList>
            <person name="Sharma S."/>
            <person name="Sidhu C."/>
            <person name="Pinnaka A.K."/>
        </authorList>
    </citation>
    <scope>NUCLEOTIDE SEQUENCE [LARGE SCALE GENOMIC DNA]</scope>
    <source>
        <strain evidence="3">AK93</strain>
    </source>
</reference>
<dbReference type="EMBL" id="NFZW01000015">
    <property type="protein sequence ID" value="RFA34593.1"/>
    <property type="molecule type" value="Genomic_DNA"/>
</dbReference>
<evidence type="ECO:0000313" key="3">
    <source>
        <dbReference type="Proteomes" id="UP000256763"/>
    </source>
</evidence>
<proteinExistence type="predicted"/>
<organism evidence="2 3">
    <name type="scientific">Alkalilimnicola ehrlichii</name>
    <dbReference type="NCBI Taxonomy" id="351052"/>
    <lineage>
        <taxon>Bacteria</taxon>
        <taxon>Pseudomonadati</taxon>
        <taxon>Pseudomonadota</taxon>
        <taxon>Gammaproteobacteria</taxon>
        <taxon>Chromatiales</taxon>
        <taxon>Ectothiorhodospiraceae</taxon>
        <taxon>Alkalilimnicola</taxon>
    </lineage>
</organism>
<keyword evidence="3" id="KW-1185">Reference proteome</keyword>
<dbReference type="InterPro" id="IPR000683">
    <property type="entry name" value="Gfo/Idh/MocA-like_OxRdtase_N"/>
</dbReference>
<dbReference type="SUPFAM" id="SSF51735">
    <property type="entry name" value="NAD(P)-binding Rossmann-fold domains"/>
    <property type="match status" value="1"/>
</dbReference>
<dbReference type="PANTHER" id="PTHR43377:SF1">
    <property type="entry name" value="BILIVERDIN REDUCTASE A"/>
    <property type="match status" value="1"/>
</dbReference>
<evidence type="ECO:0000313" key="2">
    <source>
        <dbReference type="EMBL" id="RFA34593.1"/>
    </source>
</evidence>
<comment type="caution">
    <text evidence="2">The sequence shown here is derived from an EMBL/GenBank/DDBJ whole genome shotgun (WGS) entry which is preliminary data.</text>
</comment>
<protein>
    <recommendedName>
        <fullName evidence="1">Gfo/Idh/MocA-like oxidoreductase N-terminal domain-containing protein</fullName>
    </recommendedName>
</protein>
<dbReference type="AlphaFoldDB" id="A0A3E0WQX3"/>
<dbReference type="GO" id="GO:0000166">
    <property type="term" value="F:nucleotide binding"/>
    <property type="evidence" value="ECO:0007669"/>
    <property type="project" value="InterPro"/>
</dbReference>
<feature type="domain" description="Gfo/Idh/MocA-like oxidoreductase N-terminal" evidence="1">
    <location>
        <begin position="8"/>
        <end position="122"/>
    </location>
</feature>
<accession>A0A3E0WQX3</accession>
<dbReference type="InterPro" id="IPR036291">
    <property type="entry name" value="NAD(P)-bd_dom_sf"/>
</dbReference>